<keyword evidence="3" id="KW-1185">Reference proteome</keyword>
<name>A0ABX1EB93_9PROT</name>
<feature type="transmembrane region" description="Helical" evidence="1">
    <location>
        <begin position="64"/>
        <end position="85"/>
    </location>
</feature>
<dbReference type="PANTHER" id="PTHR38457:SF1">
    <property type="entry name" value="REGULATOR ABRB-RELATED"/>
    <property type="match status" value="1"/>
</dbReference>
<keyword evidence="1" id="KW-1133">Transmembrane helix</keyword>
<dbReference type="EMBL" id="JAAVNE010000070">
    <property type="protein sequence ID" value="NKC34203.1"/>
    <property type="molecule type" value="Genomic_DNA"/>
</dbReference>
<sequence>MTSTAPSSAASLRAHLLTAIVAAAGGALAWMLHIPLPWMLGAMAATGALAWTDRAAVAAPVRPVALLFLGLGLGQTFTTPVLAALAAALPWLLVAAVLSIVIGALVARFFARMAGTDARTGYFSAVPGGVIVMAVLAQRAGVSVPAVTLAQTIRVMVVVVIFPPLITWLAPRGGAGAFFAERPPVELGGLAVLIAAGLAVALLIRLLKLANPWMLGPCALVILLSAFGALPSGVPLWMIDVAQIGMGAGLGQRMSRRFLLASRRLALASVGSTILLSALMAVVAIGLGLVSGLPPAAVVLGMAPGGMPEMTITAKALDLAVPLVLGFHLVRTVACNLLVGPVWRLAEKLGLDR</sequence>
<dbReference type="PANTHER" id="PTHR38457">
    <property type="entry name" value="REGULATOR ABRB-RELATED"/>
    <property type="match status" value="1"/>
</dbReference>
<dbReference type="InterPro" id="IPR007820">
    <property type="entry name" value="AbrB_fam"/>
</dbReference>
<proteinExistence type="predicted"/>
<organism evidence="2 3">
    <name type="scientific">Falsiroseomonas selenitidurans</name>
    <dbReference type="NCBI Taxonomy" id="2716335"/>
    <lineage>
        <taxon>Bacteria</taxon>
        <taxon>Pseudomonadati</taxon>
        <taxon>Pseudomonadota</taxon>
        <taxon>Alphaproteobacteria</taxon>
        <taxon>Acetobacterales</taxon>
        <taxon>Roseomonadaceae</taxon>
        <taxon>Falsiroseomonas</taxon>
    </lineage>
</organism>
<gene>
    <name evidence="2" type="ORF">HEQ75_25320</name>
</gene>
<dbReference type="PIRSF" id="PIRSF038991">
    <property type="entry name" value="Protein_AbrB"/>
    <property type="match status" value="1"/>
</dbReference>
<feature type="transmembrane region" description="Helical" evidence="1">
    <location>
        <begin position="187"/>
        <end position="207"/>
    </location>
</feature>
<feature type="transmembrane region" description="Helical" evidence="1">
    <location>
        <begin position="146"/>
        <end position="166"/>
    </location>
</feature>
<comment type="caution">
    <text evidence="2">The sequence shown here is derived from an EMBL/GenBank/DDBJ whole genome shotgun (WGS) entry which is preliminary data.</text>
</comment>
<dbReference type="NCBIfam" id="TIGR03082">
    <property type="entry name" value="Gneg_AbrB_dup"/>
    <property type="match status" value="1"/>
</dbReference>
<accession>A0ABX1EB93</accession>
<feature type="transmembrane region" description="Helical" evidence="1">
    <location>
        <begin position="219"/>
        <end position="244"/>
    </location>
</feature>
<feature type="transmembrane region" description="Helical" evidence="1">
    <location>
        <begin position="319"/>
        <end position="343"/>
    </location>
</feature>
<keyword evidence="1" id="KW-0472">Membrane</keyword>
<evidence type="ECO:0000313" key="2">
    <source>
        <dbReference type="EMBL" id="NKC34203.1"/>
    </source>
</evidence>
<dbReference type="Proteomes" id="UP000787635">
    <property type="component" value="Unassembled WGS sequence"/>
</dbReference>
<dbReference type="InterPro" id="IPR017516">
    <property type="entry name" value="AbrB_dup"/>
</dbReference>
<dbReference type="RefSeq" id="WP_168034918.1">
    <property type="nucleotide sequence ID" value="NZ_JAAVNE010000070.1"/>
</dbReference>
<feature type="transmembrane region" description="Helical" evidence="1">
    <location>
        <begin position="122"/>
        <end position="140"/>
    </location>
</feature>
<evidence type="ECO:0000256" key="1">
    <source>
        <dbReference type="SAM" id="Phobius"/>
    </source>
</evidence>
<protein>
    <submittedName>
        <fullName evidence="2">AbrB family transcriptional regulator</fullName>
    </submittedName>
</protein>
<feature type="transmembrane region" description="Helical" evidence="1">
    <location>
        <begin position="91"/>
        <end position="110"/>
    </location>
</feature>
<evidence type="ECO:0000313" key="3">
    <source>
        <dbReference type="Proteomes" id="UP000787635"/>
    </source>
</evidence>
<feature type="transmembrane region" description="Helical" evidence="1">
    <location>
        <begin position="265"/>
        <end position="290"/>
    </location>
</feature>
<dbReference type="Pfam" id="PF05145">
    <property type="entry name" value="AbrB"/>
    <property type="match status" value="1"/>
</dbReference>
<reference evidence="2 3" key="1">
    <citation type="submission" date="2020-03" db="EMBL/GenBank/DDBJ databases">
        <title>Roseomonas selenitidurans sp. nov. isolated from urban soil.</title>
        <authorList>
            <person name="Liu H."/>
        </authorList>
    </citation>
    <scope>NUCLEOTIDE SEQUENCE [LARGE SCALE GENOMIC DNA]</scope>
    <source>
        <strain evidence="2 3">BU-1</strain>
    </source>
</reference>
<keyword evidence="1" id="KW-0812">Transmembrane</keyword>